<comment type="function">
    <text evidence="1">May act as a substrate-specific adapter of an E3 ubiquitin-protein ligase complex (CUL3-RBX1-BTB) which mediates the ubiquitination and subsequent proteasomal degradation of target proteins.</text>
</comment>
<dbReference type="InterPro" id="IPR011333">
    <property type="entry name" value="SKP1/BTB/POZ_sf"/>
</dbReference>
<dbReference type="Gene3D" id="3.30.710.10">
    <property type="entry name" value="Potassium Channel Kv1.1, Chain A"/>
    <property type="match status" value="1"/>
</dbReference>
<evidence type="ECO:0000256" key="3">
    <source>
        <dbReference type="ARBA" id="ARBA00022786"/>
    </source>
</evidence>
<evidence type="ECO:0000313" key="5">
    <source>
        <dbReference type="EMBL" id="KAI0499843.1"/>
    </source>
</evidence>
<keyword evidence="6" id="KW-1185">Reference proteome</keyword>
<evidence type="ECO:0000313" key="6">
    <source>
        <dbReference type="Proteomes" id="UP000829196"/>
    </source>
</evidence>
<evidence type="ECO:0000256" key="2">
    <source>
        <dbReference type="ARBA" id="ARBA00004906"/>
    </source>
</evidence>
<keyword evidence="3" id="KW-0833">Ubl conjugation pathway</keyword>
<sequence length="448" mass="50482">MQYVRPLHMEESSVAQKYTFGDQNTSDVTVLLKNWEDRPEVLYCHSTILVKKSKFFAEQLSNDHATRTKNDSTICIQVPCQGSQYDHYVKLLKLLYVSDDLVLESWDSVRTALGVLQASLTLHCNSIIESCVQYLEAVPWDEKEEEELLKVVPTLGPVATPILARIQPVDLNATKNIFISAIHFATSIERSFPPFAEELKTSAQEQVEYMLLEDEDTPLITVDEDVMSEARTGLGNIFATFETELSATPLDFEQSPEAAEQRVLQSLSDLEWMCGVLSKMEMLKDFVTGWAEISDKILAVVQDEKYSLGFWAVKVKVIEVVSKALDAIGYGSVVLPAPSRVHFLTTWLPYLRKMKPLLDLQSDSDESFAYKLDVDLCQNIEGAIISLILALPSDDQADIFGDWLQRTEQLKFPDLSEAFEVWCYRTKTAKRRLLVGLNGVGNSTVSLL</sequence>
<reference evidence="5" key="1">
    <citation type="journal article" date="2022" name="Front. Genet.">
        <title>Chromosome-Scale Assembly of the Dendrobium nobile Genome Provides Insights Into the Molecular Mechanism of the Biosynthesis of the Medicinal Active Ingredient of Dendrobium.</title>
        <authorList>
            <person name="Xu Q."/>
            <person name="Niu S.-C."/>
            <person name="Li K.-L."/>
            <person name="Zheng P.-J."/>
            <person name="Zhang X.-J."/>
            <person name="Jia Y."/>
            <person name="Liu Y."/>
            <person name="Niu Y.-X."/>
            <person name="Yu L.-H."/>
            <person name="Chen D.-F."/>
            <person name="Zhang G.-Q."/>
        </authorList>
    </citation>
    <scope>NUCLEOTIDE SEQUENCE</scope>
    <source>
        <tissue evidence="5">Leaf</tissue>
    </source>
</reference>
<dbReference type="PROSITE" id="PS50097">
    <property type="entry name" value="BTB"/>
    <property type="match status" value="1"/>
</dbReference>
<organism evidence="5 6">
    <name type="scientific">Dendrobium nobile</name>
    <name type="common">Orchid</name>
    <dbReference type="NCBI Taxonomy" id="94219"/>
    <lineage>
        <taxon>Eukaryota</taxon>
        <taxon>Viridiplantae</taxon>
        <taxon>Streptophyta</taxon>
        <taxon>Embryophyta</taxon>
        <taxon>Tracheophyta</taxon>
        <taxon>Spermatophyta</taxon>
        <taxon>Magnoliopsida</taxon>
        <taxon>Liliopsida</taxon>
        <taxon>Asparagales</taxon>
        <taxon>Orchidaceae</taxon>
        <taxon>Epidendroideae</taxon>
        <taxon>Malaxideae</taxon>
        <taxon>Dendrobiinae</taxon>
        <taxon>Dendrobium</taxon>
    </lineage>
</organism>
<dbReference type="InterPro" id="IPR038920">
    <property type="entry name" value="At3g05675-like"/>
</dbReference>
<dbReference type="InterPro" id="IPR000210">
    <property type="entry name" value="BTB/POZ_dom"/>
</dbReference>
<accession>A0A8T3ATR1</accession>
<dbReference type="PANTHER" id="PTHR31060:SF7">
    <property type="entry name" value="OS06G0129200 PROTEIN"/>
    <property type="match status" value="1"/>
</dbReference>
<dbReference type="OrthoDB" id="1878759at2759"/>
<dbReference type="InterPro" id="IPR058039">
    <property type="entry name" value="At3g05675-like_ankyrin"/>
</dbReference>
<dbReference type="Proteomes" id="UP000829196">
    <property type="component" value="Unassembled WGS sequence"/>
</dbReference>
<evidence type="ECO:0000256" key="1">
    <source>
        <dbReference type="ARBA" id="ARBA00002668"/>
    </source>
</evidence>
<dbReference type="SUPFAM" id="SSF54695">
    <property type="entry name" value="POZ domain"/>
    <property type="match status" value="1"/>
</dbReference>
<dbReference type="Pfam" id="PF00651">
    <property type="entry name" value="BTB"/>
    <property type="match status" value="1"/>
</dbReference>
<comment type="caution">
    <text evidence="5">The sequence shown here is derived from an EMBL/GenBank/DDBJ whole genome shotgun (WGS) entry which is preliminary data.</text>
</comment>
<dbReference type="SMR" id="A0A8T3ATR1"/>
<dbReference type="Pfam" id="PF25553">
    <property type="entry name" value="BTB-POZ_ANK-like"/>
    <property type="match status" value="1"/>
</dbReference>
<dbReference type="EMBL" id="JAGYWB010000013">
    <property type="protein sequence ID" value="KAI0499843.1"/>
    <property type="molecule type" value="Genomic_DNA"/>
</dbReference>
<dbReference type="PANTHER" id="PTHR31060">
    <property type="entry name" value="OSJNBA0011J08.25 PROTEIN-RELATED"/>
    <property type="match status" value="1"/>
</dbReference>
<comment type="pathway">
    <text evidence="2">Protein modification; protein ubiquitination.</text>
</comment>
<proteinExistence type="predicted"/>
<evidence type="ECO:0000259" key="4">
    <source>
        <dbReference type="PROSITE" id="PS50097"/>
    </source>
</evidence>
<feature type="domain" description="BTB" evidence="4">
    <location>
        <begin position="26"/>
        <end position="104"/>
    </location>
</feature>
<name>A0A8T3ATR1_DENNO</name>
<dbReference type="AlphaFoldDB" id="A0A8T3ATR1"/>
<protein>
    <recommendedName>
        <fullName evidence="4">BTB domain-containing protein</fullName>
    </recommendedName>
</protein>
<gene>
    <name evidence="5" type="ORF">KFK09_018051</name>
</gene>